<dbReference type="Pfam" id="PF25597">
    <property type="entry name" value="SH3_retrovirus"/>
    <property type="match status" value="1"/>
</dbReference>
<dbReference type="Pfam" id="PF14223">
    <property type="entry name" value="Retrotran_gag_2"/>
    <property type="match status" value="1"/>
</dbReference>
<keyword evidence="11 19" id="KW-0067">ATP-binding</keyword>
<dbReference type="InterPro" id="IPR017441">
    <property type="entry name" value="Protein_kinase_ATP_BS"/>
</dbReference>
<dbReference type="InterPro" id="IPR012337">
    <property type="entry name" value="RNaseH-like_sf"/>
</dbReference>
<feature type="region of interest" description="Disordered" evidence="20">
    <location>
        <begin position="303"/>
        <end position="337"/>
    </location>
</feature>
<keyword evidence="10" id="KW-0418">Kinase</keyword>
<keyword evidence="7" id="KW-0732">Signal</keyword>
<dbReference type="Gene3D" id="3.30.420.10">
    <property type="entry name" value="Ribonuclease H-like superfamily/Ribonuclease H"/>
    <property type="match status" value="1"/>
</dbReference>
<keyword evidence="13 21" id="KW-0472">Membrane</keyword>
<dbReference type="GO" id="GO:0030246">
    <property type="term" value="F:carbohydrate binding"/>
    <property type="evidence" value="ECO:0007669"/>
    <property type="project" value="UniProtKB-KW"/>
</dbReference>
<dbReference type="Pfam" id="PF13976">
    <property type="entry name" value="gag_pre-integrs"/>
    <property type="match status" value="1"/>
</dbReference>
<dbReference type="EC" id="2.7.11.1" evidence="2"/>
<sequence>MANDDGSANTNQSLVSGGSKTTTQIVTLQSDTSNFSAGIKLDENNYSLWHQIIEMKIAGREKHGHLTGDIAQPADTDPTFNKWRASDCEVKSWLFDAMQPNQIKRFIRYDTAKQVWAAIKQTYSDGADEAKIYDLHRRSFIMKQAGASVAKYYSELTEIFQELDQLSPSTMEHPKDIETRRKEVDRLRVYIFLAGLDNNFDQIRGEILRMEPKPELEAAYAHIKRESNRQGTMSEVASEATALATARSRQSRPNNYSVDLTRNRLPMKCTKCGLDNHTIKGCYEIIGYPEGWVHKGRKKDSTRASFASAQSSEETASEPPSGTSGSKALATSGTSCKSSFTCNRSWIIDTGATDHMTSSFTGLHSTKPSSQTHITSANGTTSQVMGEGSLSLTSSLSLDHVLVVPSLDYDLLSVPQIIDSLNCTVCFWPLYCLFQDLLTRTVIGCGTRRGKLYYLDLTEDSSTRLSQTHHVKGDESIRMKKIWLWHRRLGHASFGYLKLLFPDLFSQFAESDFHCETCILAKSHRISYPLRLNKSSLPFMIVHSDVWGPSRVPTISGFKWFMTFIDDCTRMTWVFPLKQKSEVTAKFKLFYQYVATQFDRKITTLRSDNGGEYVNHDLHTFLSQHGIVHQTTCAYTPQQNGVAERKNRHLLEVVRASLFEARMPHHFWGEALCSAAYLINRTPSSTLQYQTPFQTLTTLLPMPSTPNLEPRLFGCVAYVQVYPHQRGKLDPCALRCVFVGYAATQKGYKCFHPPTQTMHVTADVTFHESEFYYSGGVSEHPLQGESSIFAEDTQSIQIQQTVLEQSVSEQPATVVQQDQELLETPDDGSDNFPPTTVPSPIIQSGPEDSPQVTEHLNSNLSILHESSHTGNTGYQLPIRTTRGIPRQQATLDSDGLFTQYAHPKSPKNGSWTSWLPVWSIPENICFEANGDLGSGPCGYNSYCRLDANTRPICECLPGFSSLDPNNKLSGCKQNRIQSCDEQGNSKPEDVYVMHELSNTFWPTSSNFEQLQPMNEDDCSRSCLYDCYCMVAVIKEGSCWKKKLPLSHGRQDWNSYGKALIKLPKSDASLDDPLSPQSNTGRKDRKTLILVGALLLGSSVFLNFFFVAAISLVFLYTYQKRHNVTTSTSSIMEANLRSFRYKDLEEATDGFREELGRGAFGTVYKGIISSLSSKNYVAIKKLDKVAQEGEKEFKAEVSAIARTHHKNLVRLLGFCDEGANKLLVYEFMSNGTLASFLFGISRPDWNKRIQIAFGIARGIMYLHEECSTQIIHCDIKPHNILLDDSFTARISDFGLAKLLLSDQTLTHTVIRGTRGYVAPEWFRNVPITAKVDVYSYGVMLLEIICCRRSLEMERENEEEVILTDWVYDCYKEKTLNKLIEDDEEAINDMKRLERLVKVAIWCIQEDPSLRPTMKKVTQMLEGVVDVSVPPCPSPFSSIC</sequence>
<dbReference type="InterPro" id="IPR011009">
    <property type="entry name" value="Kinase-like_dom_sf"/>
</dbReference>
<keyword evidence="25" id="KW-1185">Reference proteome</keyword>
<dbReference type="PANTHER" id="PTHR47976">
    <property type="entry name" value="G-TYPE LECTIN S-RECEPTOR-LIKE SERINE/THREONINE-PROTEIN KINASE SD2-5"/>
    <property type="match status" value="1"/>
</dbReference>
<feature type="region of interest" description="Disordered" evidence="20">
    <location>
        <begin position="823"/>
        <end position="853"/>
    </location>
</feature>
<evidence type="ECO:0000256" key="11">
    <source>
        <dbReference type="ARBA" id="ARBA00022840"/>
    </source>
</evidence>
<dbReference type="Pfam" id="PF22936">
    <property type="entry name" value="Pol_BBD"/>
    <property type="match status" value="1"/>
</dbReference>
<evidence type="ECO:0000259" key="23">
    <source>
        <dbReference type="PROSITE" id="PS50994"/>
    </source>
</evidence>
<keyword evidence="9 19" id="KW-0547">Nucleotide-binding</keyword>
<dbReference type="GO" id="GO:0015074">
    <property type="term" value="P:DNA integration"/>
    <property type="evidence" value="ECO:0007669"/>
    <property type="project" value="InterPro"/>
</dbReference>
<comment type="caution">
    <text evidence="24">The sequence shown here is derived from an EMBL/GenBank/DDBJ whole genome shotgun (WGS) entry which is preliminary data.</text>
</comment>
<feature type="domain" description="Integrase catalytic" evidence="23">
    <location>
        <begin position="534"/>
        <end position="700"/>
    </location>
</feature>
<organism evidence="24 25">
    <name type="scientific">Prunus dulcis</name>
    <name type="common">Almond</name>
    <name type="synonym">Amygdalus dulcis</name>
    <dbReference type="NCBI Taxonomy" id="3755"/>
    <lineage>
        <taxon>Eukaryota</taxon>
        <taxon>Viridiplantae</taxon>
        <taxon>Streptophyta</taxon>
        <taxon>Embryophyta</taxon>
        <taxon>Tracheophyta</taxon>
        <taxon>Spermatophyta</taxon>
        <taxon>Magnoliopsida</taxon>
        <taxon>eudicotyledons</taxon>
        <taxon>Gunneridae</taxon>
        <taxon>Pentapetalae</taxon>
        <taxon>rosids</taxon>
        <taxon>fabids</taxon>
        <taxon>Rosales</taxon>
        <taxon>Rosaceae</taxon>
        <taxon>Amygdaloideae</taxon>
        <taxon>Amygdaleae</taxon>
        <taxon>Prunus</taxon>
    </lineage>
</organism>
<dbReference type="InterPro" id="IPR057670">
    <property type="entry name" value="SH3_retrovirus"/>
</dbReference>
<feature type="region of interest" description="Disordered" evidence="20">
    <location>
        <begin position="361"/>
        <end position="382"/>
    </location>
</feature>
<evidence type="ECO:0000256" key="9">
    <source>
        <dbReference type="ARBA" id="ARBA00022741"/>
    </source>
</evidence>
<evidence type="ECO:0000256" key="13">
    <source>
        <dbReference type="ARBA" id="ARBA00023136"/>
    </source>
</evidence>
<keyword evidence="3" id="KW-0723">Serine/threonine-protein kinase</keyword>
<dbReference type="FunFam" id="1.10.510.10:FF:000237">
    <property type="entry name" value="G-type lectin S-receptor-like serine/threonine-protein kinase"/>
    <property type="match status" value="1"/>
</dbReference>
<reference evidence="24 25" key="1">
    <citation type="journal article" date="2022" name="G3 (Bethesda)">
        <title>Whole-genome sequence and methylome profiling of the almond [Prunus dulcis (Mill.) D.A. Webb] cultivar 'Nonpareil'.</title>
        <authorList>
            <person name="D'Amico-Willman K.M."/>
            <person name="Ouma W.Z."/>
            <person name="Meulia T."/>
            <person name="Sideli G.M."/>
            <person name="Gradziel T.M."/>
            <person name="Fresnedo-Ramirez J."/>
        </authorList>
    </citation>
    <scope>NUCLEOTIDE SEQUENCE [LARGE SCALE GENOMIC DNA]</scope>
    <source>
        <strain evidence="24">Clone GOH B32 T37-40</strain>
    </source>
</reference>
<evidence type="ECO:0000256" key="4">
    <source>
        <dbReference type="ARBA" id="ARBA00022536"/>
    </source>
</evidence>
<evidence type="ECO:0000256" key="5">
    <source>
        <dbReference type="ARBA" id="ARBA00022679"/>
    </source>
</evidence>
<feature type="compositionally biased region" description="Low complexity" evidence="20">
    <location>
        <begin position="304"/>
        <end position="324"/>
    </location>
</feature>
<evidence type="ECO:0000256" key="15">
    <source>
        <dbReference type="ARBA" id="ARBA00023170"/>
    </source>
</evidence>
<dbReference type="GO" id="GO:0004674">
    <property type="term" value="F:protein serine/threonine kinase activity"/>
    <property type="evidence" value="ECO:0007669"/>
    <property type="project" value="UniProtKB-KW"/>
</dbReference>
<evidence type="ECO:0000256" key="12">
    <source>
        <dbReference type="ARBA" id="ARBA00022989"/>
    </source>
</evidence>
<gene>
    <name evidence="24" type="ORF">L3X38_009471</name>
</gene>
<dbReference type="GO" id="GO:0005524">
    <property type="term" value="F:ATP binding"/>
    <property type="evidence" value="ECO:0007669"/>
    <property type="project" value="UniProtKB-UniRule"/>
</dbReference>
<evidence type="ECO:0000259" key="22">
    <source>
        <dbReference type="PROSITE" id="PS50011"/>
    </source>
</evidence>
<feature type="compositionally biased region" description="Polar residues" evidence="20">
    <location>
        <begin position="325"/>
        <end position="337"/>
    </location>
</feature>
<keyword evidence="15" id="KW-0675">Receptor</keyword>
<keyword evidence="4" id="KW-0245">EGF-like domain</keyword>
<dbReference type="EMBL" id="JAJFAZ020000002">
    <property type="protein sequence ID" value="KAI5341596.1"/>
    <property type="molecule type" value="Genomic_DNA"/>
</dbReference>
<dbReference type="Pfam" id="PF00665">
    <property type="entry name" value="rve"/>
    <property type="match status" value="1"/>
</dbReference>
<dbReference type="Gene3D" id="1.10.510.10">
    <property type="entry name" value="Transferase(Phosphotransferase) domain 1"/>
    <property type="match status" value="1"/>
</dbReference>
<evidence type="ECO:0000256" key="19">
    <source>
        <dbReference type="PROSITE-ProRule" id="PRU10141"/>
    </source>
</evidence>
<evidence type="ECO:0000256" key="1">
    <source>
        <dbReference type="ARBA" id="ARBA00004479"/>
    </source>
</evidence>
<feature type="transmembrane region" description="Helical" evidence="21">
    <location>
        <begin position="1087"/>
        <end position="1115"/>
    </location>
</feature>
<keyword evidence="5" id="KW-0808">Transferase</keyword>
<dbReference type="InterPro" id="IPR051343">
    <property type="entry name" value="G-type_lectin_kinases/EP1-like"/>
</dbReference>
<name>A0AAD4WG62_PRUDU</name>
<keyword evidence="12 21" id="KW-1133">Transmembrane helix</keyword>
<evidence type="ECO:0000256" key="3">
    <source>
        <dbReference type="ARBA" id="ARBA00022527"/>
    </source>
</evidence>
<evidence type="ECO:0000256" key="17">
    <source>
        <dbReference type="ARBA" id="ARBA00047899"/>
    </source>
</evidence>
<comment type="subcellular location">
    <subcellularLocation>
        <location evidence="1">Membrane</location>
        <topology evidence="1">Single-pass type I membrane protein</topology>
    </subcellularLocation>
</comment>
<evidence type="ECO:0000256" key="21">
    <source>
        <dbReference type="SAM" id="Phobius"/>
    </source>
</evidence>
<dbReference type="SUPFAM" id="SSF56112">
    <property type="entry name" value="Protein kinase-like (PK-like)"/>
    <property type="match status" value="1"/>
</dbReference>
<dbReference type="PANTHER" id="PTHR47976:SF116">
    <property type="entry name" value="RECEPTOR-LIKE SERINE_THREONINE-PROTEIN KINASE"/>
    <property type="match status" value="1"/>
</dbReference>
<evidence type="ECO:0000256" key="2">
    <source>
        <dbReference type="ARBA" id="ARBA00012513"/>
    </source>
</evidence>
<evidence type="ECO:0000256" key="8">
    <source>
        <dbReference type="ARBA" id="ARBA00022734"/>
    </source>
</evidence>
<evidence type="ECO:0000256" key="10">
    <source>
        <dbReference type="ARBA" id="ARBA00022777"/>
    </source>
</evidence>
<evidence type="ECO:0000256" key="7">
    <source>
        <dbReference type="ARBA" id="ARBA00022729"/>
    </source>
</evidence>
<dbReference type="CDD" id="cd14066">
    <property type="entry name" value="STKc_IRAK"/>
    <property type="match status" value="1"/>
</dbReference>
<feature type="domain" description="Protein kinase" evidence="22">
    <location>
        <begin position="1148"/>
        <end position="1423"/>
    </location>
</feature>
<evidence type="ECO:0000256" key="16">
    <source>
        <dbReference type="ARBA" id="ARBA00023180"/>
    </source>
</evidence>
<keyword evidence="16" id="KW-0325">Glycoprotein</keyword>
<dbReference type="InterPro" id="IPR025724">
    <property type="entry name" value="GAG-pre-integrase_dom"/>
</dbReference>
<dbReference type="PROSITE" id="PS00108">
    <property type="entry name" value="PROTEIN_KINASE_ST"/>
    <property type="match status" value="1"/>
</dbReference>
<keyword evidence="6 21" id="KW-0812">Transmembrane</keyword>
<keyword evidence="8" id="KW-0430">Lectin</keyword>
<dbReference type="GO" id="GO:0003676">
    <property type="term" value="F:nucleic acid binding"/>
    <property type="evidence" value="ECO:0007669"/>
    <property type="project" value="InterPro"/>
</dbReference>
<dbReference type="Pfam" id="PF00069">
    <property type="entry name" value="Pkinase"/>
    <property type="match status" value="1"/>
</dbReference>
<proteinExistence type="predicted"/>
<evidence type="ECO:0000256" key="14">
    <source>
        <dbReference type="ARBA" id="ARBA00023157"/>
    </source>
</evidence>
<dbReference type="SMART" id="SM00220">
    <property type="entry name" value="S_TKc"/>
    <property type="match status" value="1"/>
</dbReference>
<comment type="catalytic activity">
    <reaction evidence="18">
        <text>L-seryl-[protein] + ATP = O-phospho-L-seryl-[protein] + ADP + H(+)</text>
        <dbReference type="Rhea" id="RHEA:17989"/>
        <dbReference type="Rhea" id="RHEA-COMP:9863"/>
        <dbReference type="Rhea" id="RHEA-COMP:11604"/>
        <dbReference type="ChEBI" id="CHEBI:15378"/>
        <dbReference type="ChEBI" id="CHEBI:29999"/>
        <dbReference type="ChEBI" id="CHEBI:30616"/>
        <dbReference type="ChEBI" id="CHEBI:83421"/>
        <dbReference type="ChEBI" id="CHEBI:456216"/>
        <dbReference type="EC" id="2.7.11.1"/>
    </reaction>
</comment>
<dbReference type="Gene3D" id="3.30.200.20">
    <property type="entry name" value="Phosphorylase Kinase, domain 1"/>
    <property type="match status" value="1"/>
</dbReference>
<dbReference type="InterPro" id="IPR008271">
    <property type="entry name" value="Ser/Thr_kinase_AS"/>
</dbReference>
<evidence type="ECO:0000256" key="6">
    <source>
        <dbReference type="ARBA" id="ARBA00022692"/>
    </source>
</evidence>
<dbReference type="InterPro" id="IPR000719">
    <property type="entry name" value="Prot_kinase_dom"/>
</dbReference>
<dbReference type="GO" id="GO:0016020">
    <property type="term" value="C:membrane"/>
    <property type="evidence" value="ECO:0007669"/>
    <property type="project" value="UniProtKB-SubCell"/>
</dbReference>
<dbReference type="InterPro" id="IPR036397">
    <property type="entry name" value="RNaseH_sf"/>
</dbReference>
<dbReference type="PROSITE" id="PS50011">
    <property type="entry name" value="PROTEIN_KINASE_DOM"/>
    <property type="match status" value="1"/>
</dbReference>
<evidence type="ECO:0000256" key="20">
    <source>
        <dbReference type="SAM" id="MobiDB-lite"/>
    </source>
</evidence>
<evidence type="ECO:0000313" key="24">
    <source>
        <dbReference type="EMBL" id="KAI5341596.1"/>
    </source>
</evidence>
<dbReference type="SUPFAM" id="SSF53098">
    <property type="entry name" value="Ribonuclease H-like"/>
    <property type="match status" value="1"/>
</dbReference>
<dbReference type="InterPro" id="IPR001584">
    <property type="entry name" value="Integrase_cat-core"/>
</dbReference>
<protein>
    <recommendedName>
        <fullName evidence="2">non-specific serine/threonine protein kinase</fullName>
        <ecNumber evidence="2">2.7.11.1</ecNumber>
    </recommendedName>
</protein>
<evidence type="ECO:0000313" key="25">
    <source>
        <dbReference type="Proteomes" id="UP001054821"/>
    </source>
</evidence>
<comment type="catalytic activity">
    <reaction evidence="17">
        <text>L-threonyl-[protein] + ATP = O-phospho-L-threonyl-[protein] + ADP + H(+)</text>
        <dbReference type="Rhea" id="RHEA:46608"/>
        <dbReference type="Rhea" id="RHEA-COMP:11060"/>
        <dbReference type="Rhea" id="RHEA-COMP:11605"/>
        <dbReference type="ChEBI" id="CHEBI:15378"/>
        <dbReference type="ChEBI" id="CHEBI:30013"/>
        <dbReference type="ChEBI" id="CHEBI:30616"/>
        <dbReference type="ChEBI" id="CHEBI:61977"/>
        <dbReference type="ChEBI" id="CHEBI:456216"/>
        <dbReference type="EC" id="2.7.11.1"/>
    </reaction>
</comment>
<dbReference type="PROSITE" id="PS00107">
    <property type="entry name" value="PROTEIN_KINASE_ATP"/>
    <property type="match status" value="1"/>
</dbReference>
<dbReference type="FunFam" id="3.30.200.20:FF:000059">
    <property type="entry name" value="S-receptor-like serine/threonine-protein kinase"/>
    <property type="match status" value="1"/>
</dbReference>
<feature type="binding site" evidence="19">
    <location>
        <position position="1180"/>
    </location>
    <ligand>
        <name>ATP</name>
        <dbReference type="ChEBI" id="CHEBI:30616"/>
    </ligand>
</feature>
<accession>A0AAD4WG62</accession>
<evidence type="ECO:0000256" key="18">
    <source>
        <dbReference type="ARBA" id="ARBA00048679"/>
    </source>
</evidence>
<keyword evidence="14" id="KW-1015">Disulfide bond</keyword>
<dbReference type="PROSITE" id="PS50994">
    <property type="entry name" value="INTEGRASE"/>
    <property type="match status" value="1"/>
</dbReference>
<dbReference type="InterPro" id="IPR054722">
    <property type="entry name" value="PolX-like_BBD"/>
</dbReference>
<dbReference type="Proteomes" id="UP001054821">
    <property type="component" value="Chromosome 2"/>
</dbReference>